<reference evidence="1 2" key="1">
    <citation type="journal article" date="2019" name="Sci. Rep.">
        <title>Orb-weaving spider Araneus ventricosus genome elucidates the spidroin gene catalogue.</title>
        <authorList>
            <person name="Kono N."/>
            <person name="Nakamura H."/>
            <person name="Ohtoshi R."/>
            <person name="Moran D.A.P."/>
            <person name="Shinohara A."/>
            <person name="Yoshida Y."/>
            <person name="Fujiwara M."/>
            <person name="Mori M."/>
            <person name="Tomita M."/>
            <person name="Arakawa K."/>
        </authorList>
    </citation>
    <scope>NUCLEOTIDE SEQUENCE [LARGE SCALE GENOMIC DNA]</scope>
</reference>
<comment type="caution">
    <text evidence="1">The sequence shown here is derived from an EMBL/GenBank/DDBJ whole genome shotgun (WGS) entry which is preliminary data.</text>
</comment>
<dbReference type="GO" id="GO:0042981">
    <property type="term" value="P:regulation of apoptotic process"/>
    <property type="evidence" value="ECO:0007669"/>
    <property type="project" value="InterPro"/>
</dbReference>
<sequence>MEDPTVRRLTKKVFPYLWVRHKLMSSIPSTGIFAFSEITVFSQEIGNAVIVYLHMYRPTLSNYLEKHIPSMPKSKMQFWTHVAFLCLQVRLTNDNVFDYFLTTCAITAEVALHCYMNGYDDVLSFASAFFCAFFENELYEGFYKSGGWEGLHRYIEDTSCKELYELVDGYIKELSSQSDHFTNFCLHSFPFNYAWQPVHSSLD</sequence>
<dbReference type="InterPro" id="IPR036834">
    <property type="entry name" value="Bcl-2-like_sf"/>
</dbReference>
<dbReference type="OrthoDB" id="10491373at2759"/>
<proteinExistence type="predicted"/>
<name>A0A4Y2VC44_ARAVE</name>
<accession>A0A4Y2VC44</accession>
<gene>
    <name evidence="1" type="ORF">AVEN_11374_1</name>
</gene>
<dbReference type="EMBL" id="BGPR01045890">
    <property type="protein sequence ID" value="GBO22819.1"/>
    <property type="molecule type" value="Genomic_DNA"/>
</dbReference>
<dbReference type="AlphaFoldDB" id="A0A4Y2VC44"/>
<keyword evidence="2" id="KW-1185">Reference proteome</keyword>
<organism evidence="1 2">
    <name type="scientific">Araneus ventricosus</name>
    <name type="common">Orbweaver spider</name>
    <name type="synonym">Epeira ventricosa</name>
    <dbReference type="NCBI Taxonomy" id="182803"/>
    <lineage>
        <taxon>Eukaryota</taxon>
        <taxon>Metazoa</taxon>
        <taxon>Ecdysozoa</taxon>
        <taxon>Arthropoda</taxon>
        <taxon>Chelicerata</taxon>
        <taxon>Arachnida</taxon>
        <taxon>Araneae</taxon>
        <taxon>Araneomorphae</taxon>
        <taxon>Entelegynae</taxon>
        <taxon>Araneoidea</taxon>
        <taxon>Araneidae</taxon>
        <taxon>Araneus</taxon>
    </lineage>
</organism>
<protein>
    <submittedName>
        <fullName evidence="1">Uncharacterized protein</fullName>
    </submittedName>
</protein>
<evidence type="ECO:0000313" key="1">
    <source>
        <dbReference type="EMBL" id="GBO22819.1"/>
    </source>
</evidence>
<evidence type="ECO:0000313" key="2">
    <source>
        <dbReference type="Proteomes" id="UP000499080"/>
    </source>
</evidence>
<dbReference type="Proteomes" id="UP000499080">
    <property type="component" value="Unassembled WGS sequence"/>
</dbReference>
<dbReference type="SUPFAM" id="SSF56854">
    <property type="entry name" value="Bcl-2 inhibitors of programmed cell death"/>
    <property type="match status" value="1"/>
</dbReference>